<dbReference type="EMBL" id="JACGWO010000001">
    <property type="protein sequence ID" value="KAK4441620.1"/>
    <property type="molecule type" value="Genomic_DNA"/>
</dbReference>
<dbReference type="PANTHER" id="PTHR34222:SF28">
    <property type="entry name" value="CCHC-TYPE DOMAIN-CONTAINING PROTEIN"/>
    <property type="match status" value="1"/>
</dbReference>
<feature type="domain" description="CCHC-type" evidence="2">
    <location>
        <begin position="126"/>
        <end position="139"/>
    </location>
</feature>
<comment type="caution">
    <text evidence="3">The sequence shown here is derived from an EMBL/GenBank/DDBJ whole genome shotgun (WGS) entry which is preliminary data.</text>
</comment>
<dbReference type="PROSITE" id="PS50158">
    <property type="entry name" value="ZF_CCHC"/>
    <property type="match status" value="1"/>
</dbReference>
<proteinExistence type="predicted"/>
<dbReference type="SUPFAM" id="SSF57756">
    <property type="entry name" value="Retrovirus zinc finger-like domains"/>
    <property type="match status" value="1"/>
</dbReference>
<dbReference type="InterPro" id="IPR001878">
    <property type="entry name" value="Znf_CCHC"/>
</dbReference>
<evidence type="ECO:0000256" key="1">
    <source>
        <dbReference type="PROSITE-ProRule" id="PRU00047"/>
    </source>
</evidence>
<name>A0AAE2D0X3_9LAMI</name>
<dbReference type="GO" id="GO:0008270">
    <property type="term" value="F:zinc ion binding"/>
    <property type="evidence" value="ECO:0007669"/>
    <property type="project" value="UniProtKB-KW"/>
</dbReference>
<reference evidence="3" key="1">
    <citation type="submission" date="2020-06" db="EMBL/GenBank/DDBJ databases">
        <authorList>
            <person name="Li T."/>
            <person name="Hu X."/>
            <person name="Zhang T."/>
            <person name="Song X."/>
            <person name="Zhang H."/>
            <person name="Dai N."/>
            <person name="Sheng W."/>
            <person name="Hou X."/>
            <person name="Wei L."/>
        </authorList>
    </citation>
    <scope>NUCLEOTIDE SEQUENCE</scope>
    <source>
        <strain evidence="3">3651</strain>
        <tissue evidence="3">Leaf</tissue>
    </source>
</reference>
<keyword evidence="4" id="KW-1185">Reference proteome</keyword>
<dbReference type="AlphaFoldDB" id="A0AAE2D0X3"/>
<keyword evidence="1" id="KW-0863">Zinc-finger</keyword>
<gene>
    <name evidence="3" type="ORF">Salat_0496900</name>
</gene>
<evidence type="ECO:0000313" key="4">
    <source>
        <dbReference type="Proteomes" id="UP001293254"/>
    </source>
</evidence>
<dbReference type="GO" id="GO:0003676">
    <property type="term" value="F:nucleic acid binding"/>
    <property type="evidence" value="ECO:0007669"/>
    <property type="project" value="InterPro"/>
</dbReference>
<sequence>MAYYGKLKVMWDELVNCEPISTCRFGGCKCSITAKLEKKREENRVRQFLMGFDDVIYRIIHSNILSINSLSSLNRVYAIIIQEELHREIDQDSEERGDVVGFATQANYGARVVAATARPNDKIVICTNCGKPGHEVNECFKITGYPYSWRDGP</sequence>
<dbReference type="Proteomes" id="UP001293254">
    <property type="component" value="Unassembled WGS sequence"/>
</dbReference>
<keyword evidence="1" id="KW-0862">Zinc</keyword>
<evidence type="ECO:0000313" key="3">
    <source>
        <dbReference type="EMBL" id="KAK4441620.1"/>
    </source>
</evidence>
<dbReference type="InterPro" id="IPR036875">
    <property type="entry name" value="Znf_CCHC_sf"/>
</dbReference>
<accession>A0AAE2D0X3</accession>
<organism evidence="3 4">
    <name type="scientific">Sesamum alatum</name>
    <dbReference type="NCBI Taxonomy" id="300844"/>
    <lineage>
        <taxon>Eukaryota</taxon>
        <taxon>Viridiplantae</taxon>
        <taxon>Streptophyta</taxon>
        <taxon>Embryophyta</taxon>
        <taxon>Tracheophyta</taxon>
        <taxon>Spermatophyta</taxon>
        <taxon>Magnoliopsida</taxon>
        <taxon>eudicotyledons</taxon>
        <taxon>Gunneridae</taxon>
        <taxon>Pentapetalae</taxon>
        <taxon>asterids</taxon>
        <taxon>lamiids</taxon>
        <taxon>Lamiales</taxon>
        <taxon>Pedaliaceae</taxon>
        <taxon>Sesamum</taxon>
    </lineage>
</organism>
<dbReference type="PANTHER" id="PTHR34222">
    <property type="entry name" value="GAG_PRE-INTEGRS DOMAIN-CONTAINING PROTEIN"/>
    <property type="match status" value="1"/>
</dbReference>
<evidence type="ECO:0000259" key="2">
    <source>
        <dbReference type="PROSITE" id="PS50158"/>
    </source>
</evidence>
<keyword evidence="1" id="KW-0479">Metal-binding</keyword>
<protein>
    <recommendedName>
        <fullName evidence="2">CCHC-type domain-containing protein</fullName>
    </recommendedName>
</protein>
<reference evidence="3" key="2">
    <citation type="journal article" date="2024" name="Plant">
        <title>Genomic evolution and insights into agronomic trait innovations of Sesamum species.</title>
        <authorList>
            <person name="Miao H."/>
            <person name="Wang L."/>
            <person name="Qu L."/>
            <person name="Liu H."/>
            <person name="Sun Y."/>
            <person name="Le M."/>
            <person name="Wang Q."/>
            <person name="Wei S."/>
            <person name="Zheng Y."/>
            <person name="Lin W."/>
            <person name="Duan Y."/>
            <person name="Cao H."/>
            <person name="Xiong S."/>
            <person name="Wang X."/>
            <person name="Wei L."/>
            <person name="Li C."/>
            <person name="Ma Q."/>
            <person name="Ju M."/>
            <person name="Zhao R."/>
            <person name="Li G."/>
            <person name="Mu C."/>
            <person name="Tian Q."/>
            <person name="Mei H."/>
            <person name="Zhang T."/>
            <person name="Gao T."/>
            <person name="Zhang H."/>
        </authorList>
    </citation>
    <scope>NUCLEOTIDE SEQUENCE</scope>
    <source>
        <tissue evidence="3">Leaf</tissue>
    </source>
</reference>